<dbReference type="EC" id="3.1.1.-" evidence="3"/>
<evidence type="ECO:0000256" key="2">
    <source>
        <dbReference type="ARBA" id="ARBA00022801"/>
    </source>
</evidence>
<evidence type="ECO:0000313" key="5">
    <source>
        <dbReference type="EMBL" id="KAG8535318.1"/>
    </source>
</evidence>
<feature type="domain" description="Carboxylesterase type B" evidence="4">
    <location>
        <begin position="1"/>
        <end position="229"/>
    </location>
</feature>
<comment type="similarity">
    <text evidence="1 3">Belongs to the type-B carboxylesterase/lipase family.</text>
</comment>
<keyword evidence="2 3" id="KW-0378">Hydrolase</keyword>
<evidence type="ECO:0000259" key="4">
    <source>
        <dbReference type="Pfam" id="PF00135"/>
    </source>
</evidence>
<proteinExistence type="inferred from homology"/>
<sequence length="241" mass="26193">MVWIYGGAYLFGAAEGANVLNNYLYDGEELALRGNVIVVTFNYRLGPLGFLSTGDANAPGNYGLWDQHMAIAWVRRNIVSFGGSPDNITIFGESAGAASVSLQTLTPYNVGLFKRAISQSGTGLCPWAIQRDPLFWAKQVATKVGCPVDDTARLADCLRVTDPRALTLAFKMDLTNMEYPIVHYLAFSPVIDGDFIPDEPQNLFAHAADVDYLAGVNNMDGHMFAGADLAVINEPLRKIKP</sequence>
<dbReference type="InterPro" id="IPR002018">
    <property type="entry name" value="CarbesteraseB"/>
</dbReference>
<dbReference type="EMBL" id="WNYA01070804">
    <property type="protein sequence ID" value="KAG8535318.1"/>
    <property type="molecule type" value="Genomic_DNA"/>
</dbReference>
<reference evidence="5" key="1">
    <citation type="thesis" date="2020" institute="ProQuest LLC" country="789 East Eisenhower Parkway, Ann Arbor, MI, USA">
        <title>Comparative Genomics and Chromosome Evolution.</title>
        <authorList>
            <person name="Mudd A.B."/>
        </authorList>
    </citation>
    <scope>NUCLEOTIDE SEQUENCE</scope>
    <source>
        <strain evidence="5">237g6f4</strain>
        <tissue evidence="5">Blood</tissue>
    </source>
</reference>
<name>A0AAV6YNF2_ENGPU</name>
<dbReference type="InterPro" id="IPR051093">
    <property type="entry name" value="Neuroligin/BSAL"/>
</dbReference>
<gene>
    <name evidence="5" type="ORF">GDO81_028831</name>
</gene>
<evidence type="ECO:0000256" key="1">
    <source>
        <dbReference type="ARBA" id="ARBA00005964"/>
    </source>
</evidence>
<dbReference type="Gene3D" id="3.40.50.1820">
    <property type="entry name" value="alpha/beta hydrolase"/>
    <property type="match status" value="1"/>
</dbReference>
<dbReference type="PROSITE" id="PS00122">
    <property type="entry name" value="CARBOXYLESTERASE_B_1"/>
    <property type="match status" value="1"/>
</dbReference>
<organism evidence="5 6">
    <name type="scientific">Engystomops pustulosus</name>
    <name type="common">Tungara frog</name>
    <name type="synonym">Physalaemus pustulosus</name>
    <dbReference type="NCBI Taxonomy" id="76066"/>
    <lineage>
        <taxon>Eukaryota</taxon>
        <taxon>Metazoa</taxon>
        <taxon>Chordata</taxon>
        <taxon>Craniata</taxon>
        <taxon>Vertebrata</taxon>
        <taxon>Euteleostomi</taxon>
        <taxon>Amphibia</taxon>
        <taxon>Batrachia</taxon>
        <taxon>Anura</taxon>
        <taxon>Neobatrachia</taxon>
        <taxon>Hyloidea</taxon>
        <taxon>Leptodactylidae</taxon>
        <taxon>Leiuperinae</taxon>
        <taxon>Engystomops</taxon>
    </lineage>
</organism>
<dbReference type="SUPFAM" id="SSF53474">
    <property type="entry name" value="alpha/beta-Hydrolases"/>
    <property type="match status" value="1"/>
</dbReference>
<dbReference type="Pfam" id="PF00135">
    <property type="entry name" value="COesterase"/>
    <property type="match status" value="1"/>
</dbReference>
<comment type="caution">
    <text evidence="5">The sequence shown here is derived from an EMBL/GenBank/DDBJ whole genome shotgun (WGS) entry which is preliminary data.</text>
</comment>
<dbReference type="PANTHER" id="PTHR43903">
    <property type="entry name" value="NEUROLIGIN"/>
    <property type="match status" value="1"/>
</dbReference>
<dbReference type="InterPro" id="IPR019826">
    <property type="entry name" value="Carboxylesterase_B_AS"/>
</dbReference>
<dbReference type="InterPro" id="IPR029058">
    <property type="entry name" value="AB_hydrolase_fold"/>
</dbReference>
<dbReference type="GO" id="GO:0016787">
    <property type="term" value="F:hydrolase activity"/>
    <property type="evidence" value="ECO:0007669"/>
    <property type="project" value="UniProtKB-KW"/>
</dbReference>
<accession>A0AAV6YNF2</accession>
<evidence type="ECO:0000256" key="3">
    <source>
        <dbReference type="RuleBase" id="RU361235"/>
    </source>
</evidence>
<evidence type="ECO:0000313" key="6">
    <source>
        <dbReference type="Proteomes" id="UP000824782"/>
    </source>
</evidence>
<dbReference type="Proteomes" id="UP000824782">
    <property type="component" value="Unassembled WGS sequence"/>
</dbReference>
<protein>
    <recommendedName>
        <fullName evidence="3">Carboxylic ester hydrolase</fullName>
        <ecNumber evidence="3">3.1.1.-</ecNumber>
    </recommendedName>
</protein>
<keyword evidence="6" id="KW-1185">Reference proteome</keyword>
<dbReference type="AlphaFoldDB" id="A0AAV6YNF2"/>